<name>A0A512H6U2_9PROT</name>
<feature type="binding site" evidence="5">
    <location>
        <begin position="275"/>
        <end position="278"/>
    </location>
    <ligand>
        <name>pyridoxal 5'-phosphate</name>
        <dbReference type="ChEBI" id="CHEBI:597326"/>
    </ligand>
</feature>
<dbReference type="Pfam" id="PF00278">
    <property type="entry name" value="Orn_DAP_Arg_deC"/>
    <property type="match status" value="1"/>
</dbReference>
<comment type="function">
    <text evidence="5">Specifically catalyzes the decarboxylation of meso-diaminopimelate (meso-DAP) to L-lysine.</text>
</comment>
<feature type="domain" description="Orn/DAP/Arg decarboxylase 2 C-terminal" evidence="9">
    <location>
        <begin position="29"/>
        <end position="373"/>
    </location>
</feature>
<dbReference type="InterPro" id="IPR022657">
    <property type="entry name" value="De-COase2_CS"/>
</dbReference>
<accession>A0A512H6U2</accession>
<dbReference type="Pfam" id="PF02784">
    <property type="entry name" value="Orn_Arg_deC_N"/>
    <property type="match status" value="1"/>
</dbReference>
<evidence type="ECO:0000256" key="7">
    <source>
        <dbReference type="PIRSR" id="PIRSR600183-50"/>
    </source>
</evidence>
<dbReference type="PROSITE" id="PS00879">
    <property type="entry name" value="ODR_DC_2_2"/>
    <property type="match status" value="1"/>
</dbReference>
<evidence type="ECO:0000256" key="3">
    <source>
        <dbReference type="ARBA" id="ARBA00022898"/>
    </source>
</evidence>
<keyword evidence="5" id="KW-0028">Amino-acid biosynthesis</keyword>
<evidence type="ECO:0000256" key="1">
    <source>
        <dbReference type="ARBA" id="ARBA00001933"/>
    </source>
</evidence>
<dbReference type="InterPro" id="IPR000183">
    <property type="entry name" value="Orn/DAP/Arg_de-COase"/>
</dbReference>
<dbReference type="FunFam" id="3.20.20.10:FF:000003">
    <property type="entry name" value="Diaminopimelate decarboxylase"/>
    <property type="match status" value="1"/>
</dbReference>
<dbReference type="InterPro" id="IPR022644">
    <property type="entry name" value="De-COase2_N"/>
</dbReference>
<dbReference type="GO" id="GO:0009089">
    <property type="term" value="P:lysine biosynthetic process via diaminopimelate"/>
    <property type="evidence" value="ECO:0007669"/>
    <property type="project" value="UniProtKB-UniRule"/>
</dbReference>
<evidence type="ECO:0000256" key="2">
    <source>
        <dbReference type="ARBA" id="ARBA00022793"/>
    </source>
</evidence>
<evidence type="ECO:0000259" key="10">
    <source>
        <dbReference type="Pfam" id="PF02784"/>
    </source>
</evidence>
<dbReference type="PANTHER" id="PTHR43727">
    <property type="entry name" value="DIAMINOPIMELATE DECARBOXYLASE"/>
    <property type="match status" value="1"/>
</dbReference>
<comment type="similarity">
    <text evidence="5">Belongs to the Orn/Lys/Arg decarboxylase class-II family. LysA subfamily.</text>
</comment>
<comment type="subunit">
    <text evidence="5">Homodimer.</text>
</comment>
<feature type="binding site" evidence="5">
    <location>
        <position position="314"/>
    </location>
    <ligand>
        <name>substrate</name>
    </ligand>
</feature>
<evidence type="ECO:0000256" key="6">
    <source>
        <dbReference type="NCBIfam" id="TIGR01048"/>
    </source>
</evidence>
<evidence type="ECO:0000313" key="12">
    <source>
        <dbReference type="Proteomes" id="UP000321567"/>
    </source>
</evidence>
<dbReference type="RefSeq" id="WP_147163233.1">
    <property type="nucleotide sequence ID" value="NZ_BJZO01000028.1"/>
</dbReference>
<keyword evidence="2 5" id="KW-0210">Decarboxylase</keyword>
<dbReference type="InterPro" id="IPR022643">
    <property type="entry name" value="De-COase2_C"/>
</dbReference>
<dbReference type="GO" id="GO:0030170">
    <property type="term" value="F:pyridoxal phosphate binding"/>
    <property type="evidence" value="ECO:0007669"/>
    <property type="project" value="UniProtKB-UniRule"/>
</dbReference>
<comment type="pathway">
    <text evidence="5 8">Amino-acid biosynthesis; L-lysine biosynthesis via DAP pathway; L-lysine from DL-2,6-diaminopimelate: step 1/1.</text>
</comment>
<dbReference type="OrthoDB" id="9802241at2"/>
<dbReference type="InterPro" id="IPR002986">
    <property type="entry name" value="DAP_deCOOHase_LysA"/>
</dbReference>
<keyword evidence="4 5" id="KW-0456">Lyase</keyword>
<dbReference type="Gene3D" id="2.40.37.10">
    <property type="entry name" value="Lyase, Ornithine Decarboxylase, Chain A, domain 1"/>
    <property type="match status" value="1"/>
</dbReference>
<evidence type="ECO:0000313" key="11">
    <source>
        <dbReference type="EMBL" id="GEO81195.1"/>
    </source>
</evidence>
<dbReference type="PRINTS" id="PR01181">
    <property type="entry name" value="DAPDCRBXLASE"/>
</dbReference>
<dbReference type="SUPFAM" id="SSF50621">
    <property type="entry name" value="Alanine racemase C-terminal domain-like"/>
    <property type="match status" value="1"/>
</dbReference>
<dbReference type="GO" id="GO:0008836">
    <property type="term" value="F:diaminopimelate decarboxylase activity"/>
    <property type="evidence" value="ECO:0007669"/>
    <property type="project" value="UniProtKB-UniRule"/>
</dbReference>
<dbReference type="AlphaFoldDB" id="A0A512H6U2"/>
<dbReference type="InterPro" id="IPR009006">
    <property type="entry name" value="Ala_racemase/Decarboxylase_C"/>
</dbReference>
<reference evidence="11 12" key="1">
    <citation type="submission" date="2019-07" db="EMBL/GenBank/DDBJ databases">
        <title>Whole genome shotgun sequence of Rhodospirillum oryzae NBRC 107573.</title>
        <authorList>
            <person name="Hosoyama A."/>
            <person name="Uohara A."/>
            <person name="Ohji S."/>
            <person name="Ichikawa N."/>
        </authorList>
    </citation>
    <scope>NUCLEOTIDE SEQUENCE [LARGE SCALE GENOMIC DNA]</scope>
    <source>
        <strain evidence="11 12">NBRC 107573</strain>
    </source>
</reference>
<gene>
    <name evidence="5 11" type="primary">lysA</name>
    <name evidence="11" type="ORF">ROR02_13260</name>
</gene>
<feature type="domain" description="Orn/DAP/Arg decarboxylase 2 N-terminal" evidence="10">
    <location>
        <begin position="36"/>
        <end position="281"/>
    </location>
</feature>
<feature type="binding site" evidence="5">
    <location>
        <position position="318"/>
    </location>
    <ligand>
        <name>substrate</name>
    </ligand>
</feature>
<sequence length="426" mass="45618">MDHFAYKSGVLHAEEVPLTRIAESVGTPFYVYSSATLEHHYRVFSEAFVGQNAHVCFAVKTNGNKAVLALLARLGAGADVVSGGEMRQAIAAGIPAKRIVFSGVGKTRDELTAALAAGIAQINVESEPELRALSEFAASMGTLAPVALRVNPDVAADTHEKITTGRKENKFGIDIDQAPALFRLARTLPGIDLKGVAVHIGSQILDLEPFRQAFARLRELVLALRAEGINLERVDLGGGLGVPYHRDDPTSPPPDAYAALTREAFGDLGVRLILEPGRLIAGNAGMLVSRVVYVKEGASRNFLILDSGFNDLIRPAFYEAFHEILPVNLPAPDAPREPIDVVGPICESSDIFARQRLLPPIAPGELVAFATAGAYGAVMASTYNGRPLVPEVLVRGARFDVVRRRPTPAEMAALETVPDWLKNPAS</sequence>
<feature type="binding site" evidence="5">
    <location>
        <position position="278"/>
    </location>
    <ligand>
        <name>substrate</name>
    </ligand>
</feature>
<comment type="caution">
    <text evidence="11">The sequence shown here is derived from an EMBL/GenBank/DDBJ whole genome shotgun (WGS) entry which is preliminary data.</text>
</comment>
<proteinExistence type="inferred from homology"/>
<feature type="binding site" evidence="5">
    <location>
        <position position="347"/>
    </location>
    <ligand>
        <name>substrate</name>
    </ligand>
</feature>
<dbReference type="Proteomes" id="UP000321567">
    <property type="component" value="Unassembled WGS sequence"/>
</dbReference>
<dbReference type="PANTHER" id="PTHR43727:SF2">
    <property type="entry name" value="GROUP IV DECARBOXYLASE"/>
    <property type="match status" value="1"/>
</dbReference>
<keyword evidence="12" id="KW-1185">Reference proteome</keyword>
<feature type="binding site" evidence="5">
    <location>
        <position position="239"/>
    </location>
    <ligand>
        <name>pyridoxal 5'-phosphate</name>
        <dbReference type="ChEBI" id="CHEBI:597326"/>
    </ligand>
</feature>
<evidence type="ECO:0000256" key="8">
    <source>
        <dbReference type="RuleBase" id="RU003738"/>
    </source>
</evidence>
<dbReference type="UniPathway" id="UPA00034">
    <property type="reaction ID" value="UER00027"/>
</dbReference>
<feature type="modified residue" description="N6-(pyridoxal phosphate)lysine" evidence="5 7">
    <location>
        <position position="60"/>
    </location>
</feature>
<dbReference type="HAMAP" id="MF_02120">
    <property type="entry name" value="LysA"/>
    <property type="match status" value="1"/>
</dbReference>
<dbReference type="EC" id="4.1.1.20" evidence="5 6"/>
<dbReference type="NCBIfam" id="TIGR01048">
    <property type="entry name" value="lysA"/>
    <property type="match status" value="1"/>
</dbReference>
<keyword evidence="3 5" id="KW-0663">Pyridoxal phosphate</keyword>
<feature type="binding site" evidence="5">
    <location>
        <position position="375"/>
    </location>
    <ligand>
        <name>pyridoxal 5'-phosphate</name>
        <dbReference type="ChEBI" id="CHEBI:597326"/>
    </ligand>
</feature>
<evidence type="ECO:0000259" key="9">
    <source>
        <dbReference type="Pfam" id="PF00278"/>
    </source>
</evidence>
<evidence type="ECO:0000256" key="4">
    <source>
        <dbReference type="ARBA" id="ARBA00023239"/>
    </source>
</evidence>
<dbReference type="PRINTS" id="PR01179">
    <property type="entry name" value="ODADCRBXLASE"/>
</dbReference>
<evidence type="ECO:0000256" key="5">
    <source>
        <dbReference type="HAMAP-Rule" id="MF_02120"/>
    </source>
</evidence>
<feature type="active site" description="Proton donor" evidence="7">
    <location>
        <position position="346"/>
    </location>
</feature>
<comment type="cofactor">
    <cofactor evidence="1 5 7 8">
        <name>pyridoxal 5'-phosphate</name>
        <dbReference type="ChEBI" id="CHEBI:597326"/>
    </cofactor>
</comment>
<organism evidence="11 12">
    <name type="scientific">Pararhodospirillum oryzae</name>
    <dbReference type="NCBI Taxonomy" id="478448"/>
    <lineage>
        <taxon>Bacteria</taxon>
        <taxon>Pseudomonadati</taxon>
        <taxon>Pseudomonadota</taxon>
        <taxon>Alphaproteobacteria</taxon>
        <taxon>Rhodospirillales</taxon>
        <taxon>Rhodospirillaceae</taxon>
        <taxon>Pararhodospirillum</taxon>
    </lineage>
</organism>
<dbReference type="SUPFAM" id="SSF51419">
    <property type="entry name" value="PLP-binding barrel"/>
    <property type="match status" value="1"/>
</dbReference>
<dbReference type="Gene3D" id="3.20.20.10">
    <property type="entry name" value="Alanine racemase"/>
    <property type="match status" value="1"/>
</dbReference>
<dbReference type="CDD" id="cd06828">
    <property type="entry name" value="PLPDE_III_DapDC"/>
    <property type="match status" value="1"/>
</dbReference>
<keyword evidence="5 8" id="KW-0457">Lysine biosynthesis</keyword>
<comment type="catalytic activity">
    <reaction evidence="5 8">
        <text>meso-2,6-diaminopimelate + H(+) = L-lysine + CO2</text>
        <dbReference type="Rhea" id="RHEA:15101"/>
        <dbReference type="ChEBI" id="CHEBI:15378"/>
        <dbReference type="ChEBI" id="CHEBI:16526"/>
        <dbReference type="ChEBI" id="CHEBI:32551"/>
        <dbReference type="ChEBI" id="CHEBI:57791"/>
        <dbReference type="EC" id="4.1.1.20"/>
    </reaction>
</comment>
<feature type="binding site" evidence="5">
    <location>
        <position position="375"/>
    </location>
    <ligand>
        <name>substrate</name>
    </ligand>
</feature>
<dbReference type="InterPro" id="IPR029066">
    <property type="entry name" value="PLP-binding_barrel"/>
</dbReference>
<dbReference type="EMBL" id="BJZO01000028">
    <property type="protein sequence ID" value="GEO81195.1"/>
    <property type="molecule type" value="Genomic_DNA"/>
</dbReference>
<protein>
    <recommendedName>
        <fullName evidence="5 6">Diaminopimelate decarboxylase</fullName>
        <shortName evidence="5">DAP decarboxylase</shortName>
        <shortName evidence="5">DAPDC</shortName>
        <ecNumber evidence="5 6">4.1.1.20</ecNumber>
    </recommendedName>
</protein>